<dbReference type="EMBL" id="SZYD01000010">
    <property type="protein sequence ID" value="KAD4982632.1"/>
    <property type="molecule type" value="Genomic_DNA"/>
</dbReference>
<evidence type="ECO:0000256" key="6">
    <source>
        <dbReference type="ARBA" id="ARBA00023274"/>
    </source>
</evidence>
<accession>A0A5N6NQU4</accession>
<reference evidence="8 9" key="1">
    <citation type="submission" date="2019-05" db="EMBL/GenBank/DDBJ databases">
        <title>Mikania micrantha, genome provides insights into the molecular mechanism of rapid growth.</title>
        <authorList>
            <person name="Liu B."/>
        </authorList>
    </citation>
    <scope>NUCLEOTIDE SEQUENCE [LARGE SCALE GENOMIC DNA]</scope>
    <source>
        <strain evidence="8">NLD-2019</strain>
        <tissue evidence="8">Leaf</tissue>
    </source>
</reference>
<name>A0A5N6NQU4_9ASTR</name>
<comment type="similarity">
    <text evidence="2">Belongs to the peptidase C14B family.</text>
</comment>
<keyword evidence="3" id="KW-0150">Chloroplast</keyword>
<dbReference type="AlphaFoldDB" id="A0A5N6NQU4"/>
<dbReference type="InterPro" id="IPR011332">
    <property type="entry name" value="Ribosomal_zn-bd"/>
</dbReference>
<evidence type="ECO:0000259" key="7">
    <source>
        <dbReference type="Pfam" id="PF00656"/>
    </source>
</evidence>
<dbReference type="GO" id="GO:1990904">
    <property type="term" value="C:ribonucleoprotein complex"/>
    <property type="evidence" value="ECO:0007669"/>
    <property type="project" value="UniProtKB-KW"/>
</dbReference>
<dbReference type="InterPro" id="IPR002674">
    <property type="entry name" value="Ribosomal_eL43"/>
</dbReference>
<evidence type="ECO:0000256" key="2">
    <source>
        <dbReference type="ARBA" id="ARBA00009005"/>
    </source>
</evidence>
<feature type="domain" description="Peptidase C14 caspase" evidence="7">
    <location>
        <begin position="127"/>
        <end position="365"/>
    </location>
</feature>
<dbReference type="PANTHER" id="PTHR48104:SF33">
    <property type="entry name" value="ZINC FINGER, LSD1-TYPE, CASPASE-LIKE DOMAIN PROTEIN-RELATED"/>
    <property type="match status" value="1"/>
</dbReference>
<evidence type="ECO:0000256" key="1">
    <source>
        <dbReference type="ARBA" id="ARBA00008672"/>
    </source>
</evidence>
<keyword evidence="5" id="KW-0689">Ribosomal protein</keyword>
<evidence type="ECO:0000256" key="5">
    <source>
        <dbReference type="ARBA" id="ARBA00022980"/>
    </source>
</evidence>
<keyword evidence="3" id="KW-0934">Plastid</keyword>
<dbReference type="GO" id="GO:0006412">
    <property type="term" value="P:translation"/>
    <property type="evidence" value="ECO:0007669"/>
    <property type="project" value="InterPro"/>
</dbReference>
<dbReference type="PANTHER" id="PTHR48104">
    <property type="entry name" value="METACASPASE-4"/>
    <property type="match status" value="1"/>
</dbReference>
<dbReference type="Pfam" id="PF01780">
    <property type="entry name" value="Ribosomal_L37ae"/>
    <property type="match status" value="1"/>
</dbReference>
<dbReference type="GO" id="GO:0006508">
    <property type="term" value="P:proteolysis"/>
    <property type="evidence" value="ECO:0007669"/>
    <property type="project" value="InterPro"/>
</dbReference>
<protein>
    <recommendedName>
        <fullName evidence="7">Peptidase C14 caspase domain-containing protein</fullName>
    </recommendedName>
</protein>
<dbReference type="InterPro" id="IPR011600">
    <property type="entry name" value="Pept_C14_caspase"/>
</dbReference>
<gene>
    <name evidence="8" type="ORF">E3N88_19303</name>
</gene>
<keyword evidence="9" id="KW-1185">Reference proteome</keyword>
<keyword evidence="4" id="KW-0862">Zinc</keyword>
<proteinExistence type="inferred from homology"/>
<dbReference type="Proteomes" id="UP000326396">
    <property type="component" value="Linkage Group LG18"/>
</dbReference>
<evidence type="ECO:0000313" key="8">
    <source>
        <dbReference type="EMBL" id="KAD4982632.1"/>
    </source>
</evidence>
<dbReference type="InterPro" id="IPR050452">
    <property type="entry name" value="Metacaspase"/>
</dbReference>
<dbReference type="HAMAP" id="MF_00327">
    <property type="entry name" value="Ribosomal_eL43"/>
    <property type="match status" value="1"/>
</dbReference>
<dbReference type="OrthoDB" id="3223806at2759"/>
<dbReference type="GO" id="GO:0005840">
    <property type="term" value="C:ribosome"/>
    <property type="evidence" value="ECO:0007669"/>
    <property type="project" value="UniProtKB-KW"/>
</dbReference>
<dbReference type="GO" id="GO:0003735">
    <property type="term" value="F:structural constituent of ribosome"/>
    <property type="evidence" value="ECO:0007669"/>
    <property type="project" value="InterPro"/>
</dbReference>
<organism evidence="8 9">
    <name type="scientific">Mikania micrantha</name>
    <name type="common">bitter vine</name>
    <dbReference type="NCBI Taxonomy" id="192012"/>
    <lineage>
        <taxon>Eukaryota</taxon>
        <taxon>Viridiplantae</taxon>
        <taxon>Streptophyta</taxon>
        <taxon>Embryophyta</taxon>
        <taxon>Tracheophyta</taxon>
        <taxon>Spermatophyta</taxon>
        <taxon>Magnoliopsida</taxon>
        <taxon>eudicotyledons</taxon>
        <taxon>Gunneridae</taxon>
        <taxon>Pentapetalae</taxon>
        <taxon>asterids</taxon>
        <taxon>campanulids</taxon>
        <taxon>Asterales</taxon>
        <taxon>Asteraceae</taxon>
        <taxon>Asteroideae</taxon>
        <taxon>Heliantheae alliance</taxon>
        <taxon>Eupatorieae</taxon>
        <taxon>Mikania</taxon>
    </lineage>
</organism>
<sequence length="479" mass="51794">MGTDFKRTRGCALCQAVTRIADSGDSPFPRLQPFALSPSTYNGDPSYPTGYTPVQGVGTHMPSPSYPSGYTLVQGVGTHMPSPSSYNDDPSYPSGYTKVQGVATLTPSPSPYTYAPAGLPASGHETKKAVIVGVSYRNTNHELKGCVNDANYMKHLLVTKFQFSESSIVMLTEEETDPNRIPTGRNMRTALSWLISGCQSGDSLVFHFSGHGSRQRNHNGDEIDGYDETLCPLDFETDGMIIDDEINATIVRPLPHGVRLHAIIDSCHSGTVLDLPFLCRMNSNGHYEWEDHRPETGIWKGSSGGEVISISGCDDDQTSADTSALSKITSTGAMTYCFIEAIEHGNASTYGSLLSSMRNAIRNVSRGSSGSGGSVFDTLSGVRPGFTQTKRTKKAGIVGKYGTRYGASLRKQIKKMEVSQHSKFFCEFCGKYAVKRKAVGIWGCKDCGKVKAGGAYTLNTASAVTVRSTIRRLREQTES</sequence>
<dbReference type="Pfam" id="PF00656">
    <property type="entry name" value="Peptidase_C14"/>
    <property type="match status" value="1"/>
</dbReference>
<dbReference type="NCBIfam" id="TIGR00280">
    <property type="entry name" value="eL43_euk_arch"/>
    <property type="match status" value="1"/>
</dbReference>
<dbReference type="InterPro" id="IPR011331">
    <property type="entry name" value="Ribosomal_eL37/eL43"/>
</dbReference>
<dbReference type="GO" id="GO:0005737">
    <property type="term" value="C:cytoplasm"/>
    <property type="evidence" value="ECO:0007669"/>
    <property type="project" value="TreeGrafter"/>
</dbReference>
<dbReference type="SUPFAM" id="SSF57829">
    <property type="entry name" value="Zn-binding ribosomal proteins"/>
    <property type="match status" value="1"/>
</dbReference>
<keyword evidence="6" id="KW-0687">Ribonucleoprotein</keyword>
<dbReference type="Gene3D" id="2.20.25.30">
    <property type="match status" value="1"/>
</dbReference>
<comment type="similarity">
    <text evidence="1">Belongs to the eukaryotic ribosomal protein eL43 family.</text>
</comment>
<evidence type="ECO:0000313" key="9">
    <source>
        <dbReference type="Proteomes" id="UP000326396"/>
    </source>
</evidence>
<dbReference type="FunFam" id="2.20.25.30:FF:000002">
    <property type="entry name" value="60S ribosomal protein L37a"/>
    <property type="match status" value="1"/>
</dbReference>
<dbReference type="Gene3D" id="3.40.50.12660">
    <property type="match status" value="1"/>
</dbReference>
<comment type="caution">
    <text evidence="8">The sequence shown here is derived from an EMBL/GenBank/DDBJ whole genome shotgun (WGS) entry which is preliminary data.</text>
</comment>
<dbReference type="GO" id="GO:0004197">
    <property type="term" value="F:cysteine-type endopeptidase activity"/>
    <property type="evidence" value="ECO:0007669"/>
    <property type="project" value="InterPro"/>
</dbReference>
<evidence type="ECO:0000256" key="3">
    <source>
        <dbReference type="ARBA" id="ARBA00022528"/>
    </source>
</evidence>
<evidence type="ECO:0000256" key="4">
    <source>
        <dbReference type="ARBA" id="ARBA00022833"/>
    </source>
</evidence>